<reference evidence="2" key="2">
    <citation type="submission" date="2015-08" db="EMBL/GenBank/DDBJ databases">
        <authorList>
            <person name="Babu N.S."/>
            <person name="Beckwith C.J."/>
            <person name="Beseler K.G."/>
            <person name="Brison A."/>
            <person name="Carone J.V."/>
            <person name="Caskin T.P."/>
            <person name="Diamond M."/>
            <person name="Durham M.E."/>
            <person name="Foxe J.M."/>
            <person name="Go M."/>
            <person name="Henderson B.A."/>
            <person name="Jones I.B."/>
            <person name="McGettigan J.A."/>
            <person name="Micheletti S.J."/>
            <person name="Nasrallah M.E."/>
            <person name="Ortiz D."/>
            <person name="Piller C.R."/>
            <person name="Privatt S.R."/>
            <person name="Schneider S.L."/>
            <person name="Sharp S."/>
            <person name="Smith T.C."/>
            <person name="Stanton J.D."/>
            <person name="Ullery H.E."/>
            <person name="Wilson R.J."/>
            <person name="Serrano M.G."/>
            <person name="Buck G."/>
            <person name="Lee V."/>
            <person name="Wang Y."/>
            <person name="Carvalho R."/>
            <person name="Voegtly L."/>
            <person name="Shi R."/>
            <person name="Duckworth R."/>
            <person name="Johnson A."/>
            <person name="Loviza R."/>
            <person name="Walstead R."/>
            <person name="Shah Z."/>
            <person name="Kiflezghi M."/>
            <person name="Wade K."/>
            <person name="Ball S.L."/>
            <person name="Bradley K.W."/>
            <person name="Asai D.J."/>
            <person name="Bowman C.A."/>
            <person name="Russell D.A."/>
            <person name="Pope W.H."/>
            <person name="Jacobs-Sera D."/>
            <person name="Hendrix R.W."/>
            <person name="Hatfull G.F."/>
        </authorList>
    </citation>
    <scope>NUCLEOTIDE SEQUENCE</scope>
</reference>
<evidence type="ECO:0000256" key="1">
    <source>
        <dbReference type="SAM" id="Phobius"/>
    </source>
</evidence>
<keyword evidence="1" id="KW-1133">Transmembrane helix</keyword>
<feature type="transmembrane region" description="Helical" evidence="1">
    <location>
        <begin position="20"/>
        <end position="38"/>
    </location>
</feature>
<proteinExistence type="predicted"/>
<keyword evidence="1" id="KW-0472">Membrane</keyword>
<gene>
    <name evidence="2" type="primary">ATP8</name>
</gene>
<sequence>MNCQFKEVSLILLMFQISPFSYSFVCMTISLFIIYILSKKLPIIYSFSRLLKMGLK</sequence>
<reference evidence="2" key="1">
    <citation type="journal article" date="2015" name="PLoS Negl. Trop. Dis.">
        <title>Mitochondrial Genome Analyses Suggest Multiple Trichuris Species in Humans, Baboons, and Pigs from Different Geographical Regions.</title>
        <authorList>
            <person name="Hawash M.B."/>
            <person name="Andersen L.O."/>
            <person name="Gasser R.B."/>
            <person name="Stensvold C.R."/>
            <person name="Nejsum P."/>
        </authorList>
    </citation>
    <scope>NUCLEOTIDE SEQUENCE</scope>
</reference>
<keyword evidence="1" id="KW-0812">Transmembrane</keyword>
<name>A0A0M4RVF9_9BILA</name>
<evidence type="ECO:0000313" key="2">
    <source>
        <dbReference type="EMBL" id="ALF03918.1"/>
    </source>
</evidence>
<dbReference type="EMBL" id="KT449823">
    <property type="protein sequence ID" value="ALF03918.1"/>
    <property type="molecule type" value="Genomic_DNA"/>
</dbReference>
<accession>A0A0M4RVF9</accession>
<dbReference type="AlphaFoldDB" id="A0A0M4RVF9"/>
<organism evidence="2">
    <name type="scientific">Trichuris suis</name>
    <name type="common">pig whipworm</name>
    <dbReference type="NCBI Taxonomy" id="68888"/>
    <lineage>
        <taxon>Eukaryota</taxon>
        <taxon>Metazoa</taxon>
        <taxon>Ecdysozoa</taxon>
        <taxon>Nematoda</taxon>
        <taxon>Enoplea</taxon>
        <taxon>Dorylaimia</taxon>
        <taxon>Trichinellida</taxon>
        <taxon>Trichuridae</taxon>
        <taxon>Trichuris</taxon>
    </lineage>
</organism>
<keyword evidence="2" id="KW-0496">Mitochondrion</keyword>
<geneLocation type="mitochondrion" evidence="2"/>
<protein>
    <submittedName>
        <fullName evidence="2">ATP synthase F0 subunit 8</fullName>
    </submittedName>
</protein>